<proteinExistence type="predicted"/>
<sequence length="53" mass="6075">MNPRTGERRTIKAEHVVDAKECSPFQLSMALPPCRCPIHREQTEREEGRLGGR</sequence>
<evidence type="ECO:0000313" key="1">
    <source>
        <dbReference type="EMBL" id="MBU7597990.1"/>
    </source>
</evidence>
<name>A0A949JG61_9ACTN</name>
<evidence type="ECO:0000313" key="2">
    <source>
        <dbReference type="Proteomes" id="UP000694501"/>
    </source>
</evidence>
<comment type="caution">
    <text evidence="1">The sequence shown here is derived from an EMBL/GenBank/DDBJ whole genome shotgun (WGS) entry which is preliminary data.</text>
</comment>
<keyword evidence="2" id="KW-1185">Reference proteome</keyword>
<dbReference type="EMBL" id="JAELVF020000001">
    <property type="protein sequence ID" value="MBU7597990.1"/>
    <property type="molecule type" value="Genomic_DNA"/>
</dbReference>
<gene>
    <name evidence="1" type="ORF">JGS22_010305</name>
</gene>
<reference evidence="1" key="1">
    <citation type="submission" date="2021-06" db="EMBL/GenBank/DDBJ databases">
        <title>Sequencing of actinobacteria type strains.</title>
        <authorList>
            <person name="Nguyen G.-S."/>
            <person name="Wentzel A."/>
        </authorList>
    </citation>
    <scope>NUCLEOTIDE SEQUENCE</scope>
    <source>
        <strain evidence="1">P38-E01</strain>
    </source>
</reference>
<dbReference type="AlphaFoldDB" id="A0A949JG61"/>
<organism evidence="1 2">
    <name type="scientific">Streptomyces tardus</name>
    <dbReference type="NCBI Taxonomy" id="2780544"/>
    <lineage>
        <taxon>Bacteria</taxon>
        <taxon>Bacillati</taxon>
        <taxon>Actinomycetota</taxon>
        <taxon>Actinomycetes</taxon>
        <taxon>Kitasatosporales</taxon>
        <taxon>Streptomycetaceae</taxon>
        <taxon>Streptomyces</taxon>
    </lineage>
</organism>
<dbReference type="Proteomes" id="UP000694501">
    <property type="component" value="Unassembled WGS sequence"/>
</dbReference>
<protein>
    <submittedName>
        <fullName evidence="1">Uncharacterized protein</fullName>
    </submittedName>
</protein>
<accession>A0A949JG61</accession>
<dbReference type="RefSeq" id="WP_211041671.1">
    <property type="nucleotide sequence ID" value="NZ_JAELVF020000001.1"/>
</dbReference>